<dbReference type="Pfam" id="PF25597">
    <property type="entry name" value="SH3_retrovirus"/>
    <property type="match status" value="1"/>
</dbReference>
<evidence type="ECO:0000313" key="6">
    <source>
        <dbReference type="EMBL" id="BES96669.1"/>
    </source>
</evidence>
<keyword evidence="1" id="KW-0479">Metal-binding</keyword>
<dbReference type="Proteomes" id="UP001307889">
    <property type="component" value="Chromosome 4"/>
</dbReference>
<dbReference type="InterPro" id="IPR057670">
    <property type="entry name" value="SH3_retrovirus"/>
</dbReference>
<dbReference type="PANTHER" id="PTHR42648:SF28">
    <property type="entry name" value="TRANSPOSON-ENCODED PROTEIN WITH RIBONUCLEASE H-LIKE AND RETROVIRUS ZINC FINGER-LIKE DOMAINS"/>
    <property type="match status" value="1"/>
</dbReference>
<accession>A0ABN7ANL1</accession>
<dbReference type="SUPFAM" id="SSF56672">
    <property type="entry name" value="DNA/RNA polymerases"/>
    <property type="match status" value="1"/>
</dbReference>
<dbReference type="InterPro" id="IPR036397">
    <property type="entry name" value="RNaseH_sf"/>
</dbReference>
<dbReference type="Gene3D" id="3.30.420.10">
    <property type="entry name" value="Ribonuclease H-like superfamily/Ribonuclease H"/>
    <property type="match status" value="1"/>
</dbReference>
<dbReference type="InterPro" id="IPR039537">
    <property type="entry name" value="Retrotran_Ty1/copia-like"/>
</dbReference>
<dbReference type="InterPro" id="IPR043502">
    <property type="entry name" value="DNA/RNA_pol_sf"/>
</dbReference>
<dbReference type="Pfam" id="PF07727">
    <property type="entry name" value="RVT_2"/>
    <property type="match status" value="1"/>
</dbReference>
<evidence type="ECO:0000313" key="7">
    <source>
        <dbReference type="Proteomes" id="UP001307889"/>
    </source>
</evidence>
<feature type="domain" description="Integrase catalytic" evidence="4">
    <location>
        <begin position="490"/>
        <end position="660"/>
    </location>
</feature>
<dbReference type="Pfam" id="PF13976">
    <property type="entry name" value="gag_pre-integrs"/>
    <property type="match status" value="1"/>
</dbReference>
<evidence type="ECO:0000256" key="3">
    <source>
        <dbReference type="SAM" id="MobiDB-lite"/>
    </source>
</evidence>
<dbReference type="Pfam" id="PF14223">
    <property type="entry name" value="Retrotran_gag_2"/>
    <property type="match status" value="1"/>
</dbReference>
<reference evidence="5 7" key="1">
    <citation type="submission" date="2023-09" db="EMBL/GenBank/DDBJ databases">
        <title>Nesidiocoris tenuis whole genome shotgun sequence.</title>
        <authorList>
            <person name="Shibata T."/>
            <person name="Shimoda M."/>
            <person name="Kobayashi T."/>
            <person name="Uehara T."/>
        </authorList>
    </citation>
    <scope>NUCLEOTIDE SEQUENCE [LARGE SCALE GENOMIC DNA]</scope>
    <source>
        <strain evidence="5 7">Japan</strain>
    </source>
</reference>
<gene>
    <name evidence="5" type="ORF">NTJ_05645</name>
    <name evidence="6" type="ORF">NTJ_09482</name>
</gene>
<evidence type="ECO:0000259" key="4">
    <source>
        <dbReference type="PROSITE" id="PS50994"/>
    </source>
</evidence>
<dbReference type="InterPro" id="IPR001584">
    <property type="entry name" value="Integrase_cat-core"/>
</dbReference>
<keyword evidence="2" id="KW-0378">Hydrolase</keyword>
<proteinExistence type="predicted"/>
<feature type="region of interest" description="Disordered" evidence="3">
    <location>
        <begin position="238"/>
        <end position="260"/>
    </location>
</feature>
<name>A0ABN7ANL1_9HEMI</name>
<dbReference type="CDD" id="cd09272">
    <property type="entry name" value="RNase_HI_RT_Ty1"/>
    <property type="match status" value="1"/>
</dbReference>
<evidence type="ECO:0000313" key="5">
    <source>
        <dbReference type="EMBL" id="BES92834.1"/>
    </source>
</evidence>
<dbReference type="PROSITE" id="PS50994">
    <property type="entry name" value="INTEGRASE"/>
    <property type="match status" value="1"/>
</dbReference>
<sequence length="1298" mass="146370">MANESSHYPKLENSNFGNWKFRLLNILDAKRVKDGVVVAVKTPTDEKGKLDFAAKDAVARSIILQCLTDRHIEYVRSSETAAEMLSALERVFERKSVLSKLYVRRRLLQLKCNDSTDLQDHFVTFDSLIRELEATGATVDEDDKVCHLLLTMSENYDTVITVLETTSERLTVDFVKSKLLDAELKLKNGRNNALPDESNDFSFSARPRPKCFSCGSFFHFQSTCPRNQPQFGRYHRGRGRGHGINSGNRRGHHPVASRRNYGANVASTSVPNEAADSNMRELAFFVLVSELDLQNKANEISFVVDSGATNHLFSANMIGNMKNVEEISPVFIKIANGESIVANLQGSIRVRDPQSGHSINIEGLIAEQLPYNLLSVRKINKAGFPVYFENNCAKIVVGNDLILCETQRNLFIARFEIANRENAKTVNSAEVRENSSSAAVTRTVKTPKNLWHLRLGHINRRGLQLMNLPYSEDKCDSCQKGKSTRQPFKTVQHPQSSRVSELIHTDVWGPSNVESLTGERYYLSITDDYSHFSTLYPMKNKSEAESNLRAYIQEMEASGRRVSRIRMDNGGEYISKSFKEFCKSKGIVQEFTCKYTSQQSGISERLNRTILDKVRAMFVDTGLPKSLWREAVCCATYQLNRSPTKARDGKIPADIFLKHWDVNKLRIFGSKAWYHRLPRLGKLEPRGREARMVGYAGAGYRLYDPELNQVIISRDVVFDETDLTFGSKTDTPSVHHDLAEHRSASTNDALDPESRDDAGSGSPGEEPRKRQRSPSLSPQKPPPKRAVKLPSHLADYEVYGAYCLLSAEDPQSYDEALGQGVEWKQAIDNELSAMKKFGTWTIEDIPEDKKPIQTKWVFRTKQNGTKKARLVAKGYQEDTPGNLYAPVAKIPTVRMFLCHALNNNLQIRQLDVPSAFLNGNLKNDVYIEFPDGVKPIEGKVLKLRKALYGLKESPRVWNERFNEIAEQCGLVRSRSDTCLYTSKNVKLVIWVDDLLLMGPEKDVAVIVKKLQGEFNATDLGKMKTFLGTDIEYEPGALRLSQKPLIDKIIDRFHLLESKSFLTPMETGFNIDTSLPHVEAPFRELVGSLIYLATITRPDIAFAAAFLGRYLNHPTQAAWKAAKRVAKYIKGTRNLALTFVKESPRNELKAYADADWASDCSDRKSVSGAAIFYGRNLIYWSSKKQQTVALSTAESEFYAAALCASEILHLRNLHADLSGDLPECTMLMDNQSAIAMVNNYENSRRAKHIDIKTHFIRDVVAKGLIKTKFVPSEDNVSDVFTKPLCSVKFEKFRNQLNIL</sequence>
<dbReference type="SUPFAM" id="SSF53098">
    <property type="entry name" value="Ribonuclease H-like"/>
    <property type="match status" value="1"/>
</dbReference>
<dbReference type="EMBL" id="AP028915">
    <property type="protein sequence ID" value="BES96669.1"/>
    <property type="molecule type" value="Genomic_DNA"/>
</dbReference>
<dbReference type="InterPro" id="IPR013103">
    <property type="entry name" value="RVT_2"/>
</dbReference>
<evidence type="ECO:0000256" key="2">
    <source>
        <dbReference type="ARBA" id="ARBA00022801"/>
    </source>
</evidence>
<protein>
    <recommendedName>
        <fullName evidence="4">Integrase catalytic domain-containing protein</fullName>
    </recommendedName>
</protein>
<feature type="region of interest" description="Disordered" evidence="3">
    <location>
        <begin position="741"/>
        <end position="789"/>
    </location>
</feature>
<dbReference type="EMBL" id="AP028912">
    <property type="protein sequence ID" value="BES92834.1"/>
    <property type="molecule type" value="Genomic_DNA"/>
</dbReference>
<dbReference type="InterPro" id="IPR012337">
    <property type="entry name" value="RNaseH-like_sf"/>
</dbReference>
<dbReference type="Proteomes" id="UP001307889">
    <property type="component" value="Chromosome 7"/>
</dbReference>
<dbReference type="Pfam" id="PF00665">
    <property type="entry name" value="rve"/>
    <property type="match status" value="1"/>
</dbReference>
<dbReference type="InterPro" id="IPR025724">
    <property type="entry name" value="GAG-pre-integrase_dom"/>
</dbReference>
<dbReference type="PANTHER" id="PTHR42648">
    <property type="entry name" value="TRANSPOSASE, PUTATIVE-RELATED"/>
    <property type="match status" value="1"/>
</dbReference>
<organism evidence="5 7">
    <name type="scientific">Nesidiocoris tenuis</name>
    <dbReference type="NCBI Taxonomy" id="355587"/>
    <lineage>
        <taxon>Eukaryota</taxon>
        <taxon>Metazoa</taxon>
        <taxon>Ecdysozoa</taxon>
        <taxon>Arthropoda</taxon>
        <taxon>Hexapoda</taxon>
        <taxon>Insecta</taxon>
        <taxon>Pterygota</taxon>
        <taxon>Neoptera</taxon>
        <taxon>Paraneoptera</taxon>
        <taxon>Hemiptera</taxon>
        <taxon>Heteroptera</taxon>
        <taxon>Panheteroptera</taxon>
        <taxon>Cimicomorpha</taxon>
        <taxon>Miridae</taxon>
        <taxon>Dicyphina</taxon>
        <taxon>Nesidiocoris</taxon>
    </lineage>
</organism>
<reference evidence="5" key="2">
    <citation type="submission" date="2023-09" db="EMBL/GenBank/DDBJ databases">
        <authorList>
            <consortium name="Insect Design Technology Group"/>
            <person name="Shibata T."/>
            <person name="Kobayashi T."/>
            <person name="Uehara T."/>
        </authorList>
    </citation>
    <scope>NUCLEOTIDE SEQUENCE</scope>
    <source>
        <strain evidence="5">Japan</strain>
    </source>
</reference>
<evidence type="ECO:0000256" key="1">
    <source>
        <dbReference type="ARBA" id="ARBA00022723"/>
    </source>
</evidence>
<keyword evidence="7" id="KW-1185">Reference proteome</keyword>